<dbReference type="Pfam" id="PF00069">
    <property type="entry name" value="Pkinase"/>
    <property type="match status" value="1"/>
</dbReference>
<dbReference type="InterPro" id="IPR000719">
    <property type="entry name" value="Prot_kinase_dom"/>
</dbReference>
<dbReference type="Proteomes" id="UP000266673">
    <property type="component" value="Unassembled WGS sequence"/>
</dbReference>
<dbReference type="Gene3D" id="1.10.510.10">
    <property type="entry name" value="Transferase(Phosphotransferase) domain 1"/>
    <property type="match status" value="1"/>
</dbReference>
<dbReference type="GO" id="GO:0005524">
    <property type="term" value="F:ATP binding"/>
    <property type="evidence" value="ECO:0007669"/>
    <property type="project" value="InterPro"/>
</dbReference>
<gene>
    <name evidence="3" type="ORF">C2G38_2170590</name>
</gene>
<evidence type="ECO:0000313" key="3">
    <source>
        <dbReference type="EMBL" id="RIB23673.1"/>
    </source>
</evidence>
<feature type="repeat" description="TPR" evidence="1">
    <location>
        <begin position="245"/>
        <end position="278"/>
    </location>
</feature>
<dbReference type="InterPro" id="IPR011009">
    <property type="entry name" value="Kinase-like_dom_sf"/>
</dbReference>
<dbReference type="GO" id="GO:0004674">
    <property type="term" value="F:protein serine/threonine kinase activity"/>
    <property type="evidence" value="ECO:0007669"/>
    <property type="project" value="TreeGrafter"/>
</dbReference>
<dbReference type="InterPro" id="IPR051681">
    <property type="entry name" value="Ser/Thr_Kinases-Pseudokinases"/>
</dbReference>
<feature type="domain" description="Protein kinase" evidence="2">
    <location>
        <begin position="1"/>
        <end position="214"/>
    </location>
</feature>
<dbReference type="SUPFAM" id="SSF48452">
    <property type="entry name" value="TPR-like"/>
    <property type="match status" value="1"/>
</dbReference>
<evidence type="ECO:0000259" key="2">
    <source>
        <dbReference type="PROSITE" id="PS50011"/>
    </source>
</evidence>
<feature type="repeat" description="TPR" evidence="1">
    <location>
        <begin position="279"/>
        <end position="312"/>
    </location>
</feature>
<name>A0A397VUJ9_9GLOM</name>
<evidence type="ECO:0000256" key="1">
    <source>
        <dbReference type="PROSITE-ProRule" id="PRU00339"/>
    </source>
</evidence>
<dbReference type="Pfam" id="PF13424">
    <property type="entry name" value="TPR_12"/>
    <property type="match status" value="1"/>
</dbReference>
<dbReference type="EMBL" id="QKWP01000249">
    <property type="protein sequence ID" value="RIB23673.1"/>
    <property type="molecule type" value="Genomic_DNA"/>
</dbReference>
<dbReference type="InterPro" id="IPR011990">
    <property type="entry name" value="TPR-like_helical_dom_sf"/>
</dbReference>
<accession>A0A397VUJ9</accession>
<dbReference type="PANTHER" id="PTHR44329">
    <property type="entry name" value="SERINE/THREONINE-PROTEIN KINASE TNNI3K-RELATED"/>
    <property type="match status" value="1"/>
</dbReference>
<dbReference type="PROSITE" id="PS00108">
    <property type="entry name" value="PROTEIN_KINASE_ST"/>
    <property type="match status" value="1"/>
</dbReference>
<proteinExistence type="predicted"/>
<keyword evidence="1" id="KW-0802">TPR repeat</keyword>
<dbReference type="PROSITE" id="PS50011">
    <property type="entry name" value="PROTEIN_KINASE_DOM"/>
    <property type="match status" value="1"/>
</dbReference>
<keyword evidence="4" id="KW-1185">Reference proteome</keyword>
<protein>
    <recommendedName>
        <fullName evidence="2">Protein kinase domain-containing protein</fullName>
    </recommendedName>
</protein>
<dbReference type="OrthoDB" id="420945at2759"/>
<organism evidence="3 4">
    <name type="scientific">Gigaspora rosea</name>
    <dbReference type="NCBI Taxonomy" id="44941"/>
    <lineage>
        <taxon>Eukaryota</taxon>
        <taxon>Fungi</taxon>
        <taxon>Fungi incertae sedis</taxon>
        <taxon>Mucoromycota</taxon>
        <taxon>Glomeromycotina</taxon>
        <taxon>Glomeromycetes</taxon>
        <taxon>Diversisporales</taxon>
        <taxon>Gigasporaceae</taxon>
        <taxon>Gigaspora</taxon>
    </lineage>
</organism>
<dbReference type="SMART" id="SM00028">
    <property type="entry name" value="TPR"/>
    <property type="match status" value="3"/>
</dbReference>
<evidence type="ECO:0000313" key="4">
    <source>
        <dbReference type="Proteomes" id="UP000266673"/>
    </source>
</evidence>
<dbReference type="SUPFAM" id="SSF56112">
    <property type="entry name" value="Protein kinase-like (PK-like)"/>
    <property type="match status" value="1"/>
</dbReference>
<dbReference type="PROSITE" id="PS50005">
    <property type="entry name" value="TPR"/>
    <property type="match status" value="2"/>
</dbReference>
<sequence>MAIDIANGLLECHKHGIIHSDLKADNILVDERLVLKISGFDLSITKVEMEFGNKAGGNALKWRAPERFTYDKRFERYRDNPSFVKIFNETMAKIYLDQPHLSDVSEVNKLLGELIVGEVTVGENDMDPVSITNSLWISCMEIATNGMRLYSNIKDGVELLEVKTRDDIDDLVVILKLKDTPTLLKHVVKQCCKFDPNNRISLEEVVFELLNKFQNLHGETLILMDRHEDSLTDLNKLLEIRQDDAYVLNIRGKVHRMMNNYEESLVDLNKSLEINSNNADALRNRGITYYRMCNYNESLSYLNKSLDIDQVIQ</sequence>
<dbReference type="Gene3D" id="1.25.40.10">
    <property type="entry name" value="Tetratricopeptide repeat domain"/>
    <property type="match status" value="1"/>
</dbReference>
<comment type="caution">
    <text evidence="3">The sequence shown here is derived from an EMBL/GenBank/DDBJ whole genome shotgun (WGS) entry which is preliminary data.</text>
</comment>
<dbReference type="STRING" id="44941.A0A397VUJ9"/>
<reference evidence="3 4" key="1">
    <citation type="submission" date="2018-06" db="EMBL/GenBank/DDBJ databases">
        <title>Comparative genomics reveals the genomic features of Rhizophagus irregularis, R. cerebriforme, R. diaphanum and Gigaspora rosea, and their symbiotic lifestyle signature.</title>
        <authorList>
            <person name="Morin E."/>
            <person name="San Clemente H."/>
            <person name="Chen E.C.H."/>
            <person name="De La Providencia I."/>
            <person name="Hainaut M."/>
            <person name="Kuo A."/>
            <person name="Kohler A."/>
            <person name="Murat C."/>
            <person name="Tang N."/>
            <person name="Roy S."/>
            <person name="Loubradou J."/>
            <person name="Henrissat B."/>
            <person name="Grigoriev I.V."/>
            <person name="Corradi N."/>
            <person name="Roux C."/>
            <person name="Martin F.M."/>
        </authorList>
    </citation>
    <scope>NUCLEOTIDE SEQUENCE [LARGE SCALE GENOMIC DNA]</scope>
    <source>
        <strain evidence="3 4">DAOM 194757</strain>
    </source>
</reference>
<dbReference type="AlphaFoldDB" id="A0A397VUJ9"/>
<dbReference type="InterPro" id="IPR008271">
    <property type="entry name" value="Ser/Thr_kinase_AS"/>
</dbReference>
<dbReference type="InterPro" id="IPR019734">
    <property type="entry name" value="TPR_rpt"/>
</dbReference>